<feature type="compositionally biased region" description="Basic and acidic residues" evidence="1">
    <location>
        <begin position="33"/>
        <end position="48"/>
    </location>
</feature>
<feature type="region of interest" description="Disordered" evidence="1">
    <location>
        <begin position="26"/>
        <end position="85"/>
    </location>
</feature>
<feature type="compositionally biased region" description="Low complexity" evidence="1">
    <location>
        <begin position="59"/>
        <end position="71"/>
    </location>
</feature>
<dbReference type="RefSeq" id="WP_044882972.1">
    <property type="nucleotide sequence ID" value="NZ_JYFN01000001.1"/>
</dbReference>
<dbReference type="Proteomes" id="UP000032545">
    <property type="component" value="Unassembled WGS sequence"/>
</dbReference>
<dbReference type="EMBL" id="JYFN01000001">
    <property type="protein sequence ID" value="KJE25551.1"/>
    <property type="molecule type" value="Genomic_DNA"/>
</dbReference>
<sequence length="85" mass="9692">MPKPMYSIYCTDQDHGVMGTRRVRSQAEAEQWAEEHEQEHRDRGDHRNNVTPVEIRLLPRTPRAPADAPPAARRRRAGPGPAVRS</sequence>
<evidence type="ECO:0000256" key="1">
    <source>
        <dbReference type="SAM" id="MobiDB-lite"/>
    </source>
</evidence>
<gene>
    <name evidence="2" type="ORF">FF36_00167</name>
</gene>
<reference evidence="2 3" key="2">
    <citation type="journal article" date="2016" name="Genome Announc.">
        <title>Permanent Draft Genome Sequences for Two Variants of Frankia sp. Strain CpI1, the First Frankia Strain Isolated from Root Nodules of Comptonia peregrina.</title>
        <authorList>
            <person name="Oshone R."/>
            <person name="Hurst S.G.IV."/>
            <person name="Abebe-Akele F."/>
            <person name="Simpson S."/>
            <person name="Morris K."/>
            <person name="Thomas W.K."/>
            <person name="Tisa L.S."/>
        </authorList>
    </citation>
    <scope>NUCLEOTIDE SEQUENCE [LARGE SCALE GENOMIC DNA]</scope>
    <source>
        <strain evidence="3">CpI1-S</strain>
    </source>
</reference>
<name>A0A0D8BN52_9ACTN</name>
<evidence type="ECO:0000313" key="2">
    <source>
        <dbReference type="EMBL" id="KJE25551.1"/>
    </source>
</evidence>
<dbReference type="AlphaFoldDB" id="A0A0D8BN52"/>
<organism evidence="2 3">
    <name type="scientific">Frankia torreyi</name>
    <dbReference type="NCBI Taxonomy" id="1856"/>
    <lineage>
        <taxon>Bacteria</taxon>
        <taxon>Bacillati</taxon>
        <taxon>Actinomycetota</taxon>
        <taxon>Actinomycetes</taxon>
        <taxon>Frankiales</taxon>
        <taxon>Frankiaceae</taxon>
        <taxon>Frankia</taxon>
    </lineage>
</organism>
<comment type="caution">
    <text evidence="2">The sequence shown here is derived from an EMBL/GenBank/DDBJ whole genome shotgun (WGS) entry which is preliminary data.</text>
</comment>
<proteinExistence type="predicted"/>
<keyword evidence="3" id="KW-1185">Reference proteome</keyword>
<evidence type="ECO:0000313" key="3">
    <source>
        <dbReference type="Proteomes" id="UP000032545"/>
    </source>
</evidence>
<accession>A0A0D8BN52</accession>
<reference evidence="3" key="1">
    <citation type="submission" date="2015-02" db="EMBL/GenBank/DDBJ databases">
        <title>Draft Genome of Frankia sp. CpI1-S.</title>
        <authorList>
            <person name="Oshone R.T."/>
            <person name="Ngom M."/>
            <person name="Ghodhbane-Gtari F."/>
            <person name="Gtari M."/>
            <person name="Morris K."/>
            <person name="Thomas K."/>
            <person name="Sen A."/>
            <person name="Tisa L.S."/>
        </authorList>
    </citation>
    <scope>NUCLEOTIDE SEQUENCE [LARGE SCALE GENOMIC DNA]</scope>
    <source>
        <strain evidence="3">CpI1-S</strain>
    </source>
</reference>
<protein>
    <submittedName>
        <fullName evidence="2">Uncharacterized protein</fullName>
    </submittedName>
</protein>
<dbReference type="PATRIC" id="fig|1502723.3.peg.186"/>